<dbReference type="AlphaFoldDB" id="A0AAU9N4L0"/>
<gene>
    <name evidence="2" type="ORF">LVIROSA_LOCUS20319</name>
</gene>
<dbReference type="EMBL" id="CAKMRJ010003334">
    <property type="protein sequence ID" value="CAH1433747.1"/>
    <property type="molecule type" value="Genomic_DNA"/>
</dbReference>
<proteinExistence type="predicted"/>
<keyword evidence="3" id="KW-1185">Reference proteome</keyword>
<feature type="region of interest" description="Disordered" evidence="1">
    <location>
        <begin position="23"/>
        <end position="46"/>
    </location>
</feature>
<protein>
    <submittedName>
        <fullName evidence="2">Uncharacterized protein</fullName>
    </submittedName>
</protein>
<accession>A0AAU9N4L0</accession>
<evidence type="ECO:0000313" key="3">
    <source>
        <dbReference type="Proteomes" id="UP001157418"/>
    </source>
</evidence>
<evidence type="ECO:0000256" key="1">
    <source>
        <dbReference type="SAM" id="MobiDB-lite"/>
    </source>
</evidence>
<reference evidence="2 3" key="1">
    <citation type="submission" date="2022-01" db="EMBL/GenBank/DDBJ databases">
        <authorList>
            <person name="Xiong W."/>
            <person name="Schranz E."/>
        </authorList>
    </citation>
    <scope>NUCLEOTIDE SEQUENCE [LARGE SCALE GENOMIC DNA]</scope>
</reference>
<organism evidence="2 3">
    <name type="scientific">Lactuca virosa</name>
    <dbReference type="NCBI Taxonomy" id="75947"/>
    <lineage>
        <taxon>Eukaryota</taxon>
        <taxon>Viridiplantae</taxon>
        <taxon>Streptophyta</taxon>
        <taxon>Embryophyta</taxon>
        <taxon>Tracheophyta</taxon>
        <taxon>Spermatophyta</taxon>
        <taxon>Magnoliopsida</taxon>
        <taxon>eudicotyledons</taxon>
        <taxon>Gunneridae</taxon>
        <taxon>Pentapetalae</taxon>
        <taxon>asterids</taxon>
        <taxon>campanulids</taxon>
        <taxon>Asterales</taxon>
        <taxon>Asteraceae</taxon>
        <taxon>Cichorioideae</taxon>
        <taxon>Cichorieae</taxon>
        <taxon>Lactucinae</taxon>
        <taxon>Lactuca</taxon>
    </lineage>
</organism>
<evidence type="ECO:0000313" key="2">
    <source>
        <dbReference type="EMBL" id="CAH1433747.1"/>
    </source>
</evidence>
<sequence>MIPSNHVLMVSLLKNLVSNFQSPPPMNSSHRHQRSPPILHQRGTSTPSSRCYGASNIRRLLLLPASSDIVYSIEIPPTSDLVICEAWFFLCCIEGFLSKIDALWSSRYHQSM</sequence>
<comment type="caution">
    <text evidence="2">The sequence shown here is derived from an EMBL/GenBank/DDBJ whole genome shotgun (WGS) entry which is preliminary data.</text>
</comment>
<name>A0AAU9N4L0_9ASTR</name>
<dbReference type="Proteomes" id="UP001157418">
    <property type="component" value="Unassembled WGS sequence"/>
</dbReference>